<dbReference type="GO" id="GO:0005524">
    <property type="term" value="F:ATP binding"/>
    <property type="evidence" value="ECO:0007669"/>
    <property type="project" value="UniProtKB-KW"/>
</dbReference>
<dbReference type="EMBL" id="JALLAZ020001837">
    <property type="protein sequence ID" value="KAL3762079.1"/>
    <property type="molecule type" value="Genomic_DNA"/>
</dbReference>
<accession>A0ABD3MDI9</accession>
<dbReference type="PANTHER" id="PTHR43851">
    <property type="match status" value="1"/>
</dbReference>
<dbReference type="GO" id="GO:0016740">
    <property type="term" value="F:transferase activity"/>
    <property type="evidence" value="ECO:0007669"/>
    <property type="project" value="UniProtKB-KW"/>
</dbReference>
<dbReference type="InterPro" id="IPR011009">
    <property type="entry name" value="Kinase-like_dom_sf"/>
</dbReference>
<dbReference type="AlphaFoldDB" id="A0ABD3MDI9"/>
<dbReference type="Pfam" id="PF03109">
    <property type="entry name" value="ABC1"/>
    <property type="match status" value="1"/>
</dbReference>
<gene>
    <name evidence="7" type="ORF">ACHAW5_002592</name>
</gene>
<dbReference type="Proteomes" id="UP001530315">
    <property type="component" value="Unassembled WGS sequence"/>
</dbReference>
<evidence type="ECO:0000259" key="6">
    <source>
        <dbReference type="Pfam" id="PF03109"/>
    </source>
</evidence>
<comment type="similarity">
    <text evidence="1">Belongs to the protein kinase superfamily. ADCK protein kinase family.</text>
</comment>
<evidence type="ECO:0000256" key="3">
    <source>
        <dbReference type="ARBA" id="ARBA00022741"/>
    </source>
</evidence>
<evidence type="ECO:0000256" key="4">
    <source>
        <dbReference type="ARBA" id="ARBA00022840"/>
    </source>
</evidence>
<proteinExistence type="inferred from homology"/>
<dbReference type="SUPFAM" id="SSF56112">
    <property type="entry name" value="Protein kinase-like (PK-like)"/>
    <property type="match status" value="1"/>
</dbReference>
<feature type="compositionally biased region" description="Polar residues" evidence="5">
    <location>
        <begin position="183"/>
        <end position="192"/>
    </location>
</feature>
<protein>
    <recommendedName>
        <fullName evidence="6">ABC1 atypical kinase-like domain-containing protein</fullName>
    </recommendedName>
</protein>
<sequence length="678" mass="74065">MMPANEWARVAKGLRLVAADGASRILASAVDVTSNVTTKHLAELADSVAKSTAAMQSSSLANSRSVRREEPRRGIGVTIDGGQHYRSTSREDPVGAGAKQLLGAHSTNAAGTGERFALKSHVIKDGSSMTQTDALKGKRDPANNGVQLETSSVSSTPLAPASIEQADATKKNDNTMSADGENPRQSNNDDIVQLDTFSVSSTSRDPQMMGSNSHAKSAAIDSDEHYSQHLPEGSAVPTSRISRALGFASLGAGLALGSVTELARRTLGQSSSTDPLVLSNDANAQRLSDSLRRMRGAAMKLGQMLSIQDESIAPPALTNALAIVRRGAEAMPQHQLMQQLDEQWGCDWRDRIELEDRPFAAASIGQVHLGTLLSKSTSISKTVTKVAVKVQYPGVADSIESDLSNLSMLINATGLAPPGLFLENVIKVGREELKVECDYRREIANQKRFQSLISSDPSLVADRFFVPEVIQELSTDRILVTELVRGGTIDKVVNLDQAERNRIGRAIMRLTMLELFVWRFMQTDPNWGNFIYDVRTRTTYLIDFGASREFSEGFVRGYLNIVLANANRDEELLMEESIRMGFLTGKENDEMLEAHKLSGFCLGEPFQSYEPYDFKSSKITSRISEHGSVFLKHRLTPPPVEVYTLHRKLAGAYNLCIKLGAKISCRDLLDEVADTYNK</sequence>
<feature type="domain" description="ABC1 atypical kinase-like" evidence="6">
    <location>
        <begin position="326"/>
        <end position="575"/>
    </location>
</feature>
<reference evidence="7 8" key="1">
    <citation type="submission" date="2024-10" db="EMBL/GenBank/DDBJ databases">
        <title>Updated reference genomes for cyclostephanoid diatoms.</title>
        <authorList>
            <person name="Roberts W.R."/>
            <person name="Alverson A.J."/>
        </authorList>
    </citation>
    <scope>NUCLEOTIDE SEQUENCE [LARGE SCALE GENOMIC DNA]</scope>
    <source>
        <strain evidence="7 8">AJA276-08</strain>
    </source>
</reference>
<dbReference type="PANTHER" id="PTHR43851:SF3">
    <property type="entry name" value="COENZYME Q8"/>
    <property type="match status" value="1"/>
</dbReference>
<keyword evidence="2" id="KW-0808">Transferase</keyword>
<evidence type="ECO:0000313" key="8">
    <source>
        <dbReference type="Proteomes" id="UP001530315"/>
    </source>
</evidence>
<feature type="compositionally biased region" description="Polar residues" evidence="5">
    <location>
        <begin position="144"/>
        <end position="157"/>
    </location>
</feature>
<organism evidence="7 8">
    <name type="scientific">Stephanodiscus triporus</name>
    <dbReference type="NCBI Taxonomy" id="2934178"/>
    <lineage>
        <taxon>Eukaryota</taxon>
        <taxon>Sar</taxon>
        <taxon>Stramenopiles</taxon>
        <taxon>Ochrophyta</taxon>
        <taxon>Bacillariophyta</taxon>
        <taxon>Coscinodiscophyceae</taxon>
        <taxon>Thalassiosirophycidae</taxon>
        <taxon>Stephanodiscales</taxon>
        <taxon>Stephanodiscaceae</taxon>
        <taxon>Stephanodiscus</taxon>
    </lineage>
</organism>
<comment type="caution">
    <text evidence="7">The sequence shown here is derived from an EMBL/GenBank/DDBJ whole genome shotgun (WGS) entry which is preliminary data.</text>
</comment>
<evidence type="ECO:0000256" key="1">
    <source>
        <dbReference type="ARBA" id="ARBA00009670"/>
    </source>
</evidence>
<keyword evidence="3" id="KW-0547">Nucleotide-binding</keyword>
<name>A0ABD3MDI9_9STRA</name>
<feature type="region of interest" description="Disordered" evidence="5">
    <location>
        <begin position="128"/>
        <end position="192"/>
    </location>
</feature>
<dbReference type="InterPro" id="IPR034646">
    <property type="entry name" value="ADCK3_dom"/>
</dbReference>
<dbReference type="InterPro" id="IPR051409">
    <property type="entry name" value="Atypical_kinase_ADCK"/>
</dbReference>
<dbReference type="CDD" id="cd13970">
    <property type="entry name" value="ABC1_ADCK3"/>
    <property type="match status" value="1"/>
</dbReference>
<evidence type="ECO:0000256" key="5">
    <source>
        <dbReference type="SAM" id="MobiDB-lite"/>
    </source>
</evidence>
<keyword evidence="8" id="KW-1185">Reference proteome</keyword>
<evidence type="ECO:0000313" key="7">
    <source>
        <dbReference type="EMBL" id="KAL3762079.1"/>
    </source>
</evidence>
<dbReference type="InterPro" id="IPR004147">
    <property type="entry name" value="ABC1_dom"/>
</dbReference>
<evidence type="ECO:0000256" key="2">
    <source>
        <dbReference type="ARBA" id="ARBA00022679"/>
    </source>
</evidence>
<keyword evidence="4" id="KW-0067">ATP-binding</keyword>